<comment type="subcellular location">
    <subcellularLocation>
        <location evidence="1">Secreted</location>
    </subcellularLocation>
</comment>
<evidence type="ECO:0000313" key="14">
    <source>
        <dbReference type="Proteomes" id="UP000824540"/>
    </source>
</evidence>
<dbReference type="EMBL" id="JAFBMS010000004">
    <property type="protein sequence ID" value="KAG9352839.1"/>
    <property type="molecule type" value="Genomic_DNA"/>
</dbReference>
<name>A0A8T2PKI1_9TELE</name>
<evidence type="ECO:0000256" key="5">
    <source>
        <dbReference type="ARBA" id="ARBA00023157"/>
    </source>
</evidence>
<keyword evidence="6" id="KW-0325">Glycoprotein</keyword>
<dbReference type="InterPro" id="IPR006208">
    <property type="entry name" value="Glyco_hormone_CN"/>
</dbReference>
<evidence type="ECO:0000313" key="13">
    <source>
        <dbReference type="EMBL" id="KAG9352839.1"/>
    </source>
</evidence>
<evidence type="ECO:0000256" key="4">
    <source>
        <dbReference type="ARBA" id="ARBA00022702"/>
    </source>
</evidence>
<dbReference type="AlphaFoldDB" id="A0A8T2PKI1"/>
<dbReference type="CDD" id="cd00069">
    <property type="entry name" value="GHB_like"/>
    <property type="match status" value="1"/>
</dbReference>
<evidence type="ECO:0000256" key="3">
    <source>
        <dbReference type="ARBA" id="ARBA00022525"/>
    </source>
</evidence>
<evidence type="ECO:0000256" key="8">
    <source>
        <dbReference type="ARBA" id="ARBA00039483"/>
    </source>
</evidence>
<keyword evidence="11" id="KW-0732">Signal</keyword>
<evidence type="ECO:0000256" key="1">
    <source>
        <dbReference type="ARBA" id="ARBA00004613"/>
    </source>
</evidence>
<evidence type="ECO:0000256" key="6">
    <source>
        <dbReference type="ARBA" id="ARBA00023180"/>
    </source>
</evidence>
<dbReference type="FunFam" id="2.10.90.10:FF:000007">
    <property type="entry name" value="Luteinizing hormone beta subunit"/>
    <property type="match status" value="1"/>
</dbReference>
<keyword evidence="14" id="KW-1185">Reference proteome</keyword>
<dbReference type="Proteomes" id="UP000824540">
    <property type="component" value="Unassembled WGS sequence"/>
</dbReference>
<keyword evidence="3" id="KW-0964">Secreted</keyword>
<evidence type="ECO:0000256" key="10">
    <source>
        <dbReference type="ARBA" id="ARBA00042931"/>
    </source>
</evidence>
<proteinExistence type="inferred from homology"/>
<comment type="similarity">
    <text evidence="2">Belongs to the glycoprotein hormones subunit beta family.</text>
</comment>
<dbReference type="GO" id="GO:0005737">
    <property type="term" value="C:cytoplasm"/>
    <property type="evidence" value="ECO:0007669"/>
    <property type="project" value="TreeGrafter"/>
</dbReference>
<protein>
    <recommendedName>
        <fullName evidence="8">Thyrotropin subunit beta</fullName>
    </recommendedName>
    <alternativeName>
        <fullName evidence="9">Thyroid-stimulating hormone subunit beta</fullName>
    </alternativeName>
    <alternativeName>
        <fullName evidence="10">Thyrotropin beta chain</fullName>
    </alternativeName>
</protein>
<organism evidence="13 14">
    <name type="scientific">Albula glossodonta</name>
    <name type="common">roundjaw bonefish</name>
    <dbReference type="NCBI Taxonomy" id="121402"/>
    <lineage>
        <taxon>Eukaryota</taxon>
        <taxon>Metazoa</taxon>
        <taxon>Chordata</taxon>
        <taxon>Craniata</taxon>
        <taxon>Vertebrata</taxon>
        <taxon>Euteleostomi</taxon>
        <taxon>Actinopterygii</taxon>
        <taxon>Neopterygii</taxon>
        <taxon>Teleostei</taxon>
        <taxon>Albuliformes</taxon>
        <taxon>Albulidae</taxon>
        <taxon>Albula</taxon>
    </lineage>
</organism>
<feature type="chain" id="PRO_5035744157" description="Thyrotropin subunit beta" evidence="11">
    <location>
        <begin position="23"/>
        <end position="148"/>
    </location>
</feature>
<dbReference type="SUPFAM" id="SSF57501">
    <property type="entry name" value="Cystine-knot cytokines"/>
    <property type="match status" value="1"/>
</dbReference>
<dbReference type="GO" id="GO:0010817">
    <property type="term" value="P:regulation of hormone levels"/>
    <property type="evidence" value="ECO:0007669"/>
    <property type="project" value="UniProtKB-ARBA"/>
</dbReference>
<comment type="subunit">
    <text evidence="7">Heterodimer of a common alpha chain and a unique beta chain which confers biological specificity to thyrotropin, lutropin, follitropin and gonadotropin.</text>
</comment>
<evidence type="ECO:0000256" key="2">
    <source>
        <dbReference type="ARBA" id="ARBA00006552"/>
    </source>
</evidence>
<evidence type="ECO:0000256" key="7">
    <source>
        <dbReference type="ARBA" id="ARBA00038688"/>
    </source>
</evidence>
<keyword evidence="4" id="KW-0372">Hormone</keyword>
<dbReference type="PROSITE" id="PS00261">
    <property type="entry name" value="GLYCO_HORMONE_BETA_1"/>
    <property type="match status" value="1"/>
</dbReference>
<dbReference type="PANTHER" id="PTHR11515:SF5">
    <property type="entry name" value="THYROTROPIN SUBUNIT BETA"/>
    <property type="match status" value="1"/>
</dbReference>
<accession>A0A8T2PKI1</accession>
<evidence type="ECO:0000256" key="11">
    <source>
        <dbReference type="SAM" id="SignalP"/>
    </source>
</evidence>
<feature type="domain" description="Glycoprotein hormone subunit beta" evidence="12">
    <location>
        <begin position="23"/>
        <end position="124"/>
    </location>
</feature>
<dbReference type="InterPro" id="IPR018245">
    <property type="entry name" value="Gonadotropin_bsu_CS"/>
</dbReference>
<dbReference type="GO" id="GO:0007186">
    <property type="term" value="P:G protein-coupled receptor signaling pathway"/>
    <property type="evidence" value="ECO:0007669"/>
    <property type="project" value="TreeGrafter"/>
</dbReference>
<dbReference type="OrthoDB" id="8866353at2759"/>
<comment type="caution">
    <text evidence="13">The sequence shown here is derived from an EMBL/GenBank/DDBJ whole genome shotgun (WGS) entry which is preliminary data.</text>
</comment>
<gene>
    <name evidence="13" type="ORF">JZ751_017415</name>
</gene>
<reference evidence="13" key="1">
    <citation type="thesis" date="2021" institute="BYU ScholarsArchive" country="Provo, UT, USA">
        <title>Applications of and Algorithms for Genome Assembly and Genomic Analyses with an Emphasis on Marine Teleosts.</title>
        <authorList>
            <person name="Pickett B.D."/>
        </authorList>
    </citation>
    <scope>NUCLEOTIDE SEQUENCE</scope>
    <source>
        <strain evidence="13">HI-2016</strain>
    </source>
</reference>
<dbReference type="PANTHER" id="PTHR11515">
    <property type="entry name" value="GLYCOPROTEIN HORMONE BETA CHAIN"/>
    <property type="match status" value="1"/>
</dbReference>
<dbReference type="GO" id="GO:0005179">
    <property type="term" value="F:hormone activity"/>
    <property type="evidence" value="ECO:0007669"/>
    <property type="project" value="UniProtKB-KW"/>
</dbReference>
<evidence type="ECO:0000259" key="12">
    <source>
        <dbReference type="Pfam" id="PF00007"/>
    </source>
</evidence>
<sequence length="148" mass="16506">MGAVAIGFTSGLLCLLVGQVLGTCSLTDYTLYVEKPECDFCVAINTTICMGFCYSWDSNVVWLPGKWSRAQKICTYQAVEYRTVELPGCPLNVDRLFSYPVALNCHCSTCDPARQQCAHRTSTDEDKCSKPLHHIYPYPGQSNYIQSL</sequence>
<dbReference type="InterPro" id="IPR029034">
    <property type="entry name" value="Cystine-knot_cytokine"/>
</dbReference>
<dbReference type="GO" id="GO:0005615">
    <property type="term" value="C:extracellular space"/>
    <property type="evidence" value="ECO:0007669"/>
    <property type="project" value="TreeGrafter"/>
</dbReference>
<dbReference type="InterPro" id="IPR001545">
    <property type="entry name" value="Gonadotropin_bsu"/>
</dbReference>
<dbReference type="Gene3D" id="2.10.90.10">
    <property type="entry name" value="Cystine-knot cytokines"/>
    <property type="match status" value="1"/>
</dbReference>
<dbReference type="Pfam" id="PF00007">
    <property type="entry name" value="Cys_knot"/>
    <property type="match status" value="1"/>
</dbReference>
<dbReference type="SMART" id="SM00068">
    <property type="entry name" value="GHB"/>
    <property type="match status" value="1"/>
</dbReference>
<keyword evidence="5" id="KW-1015">Disulfide bond</keyword>
<feature type="signal peptide" evidence="11">
    <location>
        <begin position="1"/>
        <end position="22"/>
    </location>
</feature>
<evidence type="ECO:0000256" key="9">
    <source>
        <dbReference type="ARBA" id="ARBA00042284"/>
    </source>
</evidence>